<reference evidence="4 5" key="1">
    <citation type="journal article" date="2020" name="Microorganisms">
        <title>Osmotic Adaptation and Compatible Solute Biosynthesis of Phototrophic Bacteria as Revealed from Genome Analyses.</title>
        <authorList>
            <person name="Imhoff J.F."/>
            <person name="Rahn T."/>
            <person name="Kunzel S."/>
            <person name="Keller A."/>
            <person name="Neulinger S.C."/>
        </authorList>
    </citation>
    <scope>NUCLEOTIDE SEQUENCE [LARGE SCALE GENOMIC DNA]</scope>
    <source>
        <strain evidence="4 5">DSM 9895</strain>
    </source>
</reference>
<feature type="domain" description="Band 7" evidence="3">
    <location>
        <begin position="21"/>
        <end position="181"/>
    </location>
</feature>
<organism evidence="4 5">
    <name type="scientific">Rhodovibrio sodomensis</name>
    <dbReference type="NCBI Taxonomy" id="1088"/>
    <lineage>
        <taxon>Bacteria</taxon>
        <taxon>Pseudomonadati</taxon>
        <taxon>Pseudomonadota</taxon>
        <taxon>Alphaproteobacteria</taxon>
        <taxon>Rhodospirillales</taxon>
        <taxon>Rhodovibrionaceae</taxon>
        <taxon>Rhodovibrio</taxon>
    </lineage>
</organism>
<dbReference type="InterPro" id="IPR036013">
    <property type="entry name" value="Band_7/SPFH_dom_sf"/>
</dbReference>
<evidence type="ECO:0000259" key="3">
    <source>
        <dbReference type="SMART" id="SM00244"/>
    </source>
</evidence>
<dbReference type="Pfam" id="PF01145">
    <property type="entry name" value="Band_7"/>
    <property type="match status" value="1"/>
</dbReference>
<dbReference type="EMBL" id="NRRL01000001">
    <property type="protein sequence ID" value="MBK1666578.1"/>
    <property type="molecule type" value="Genomic_DNA"/>
</dbReference>
<feature type="region of interest" description="Disordered" evidence="2">
    <location>
        <begin position="297"/>
        <end position="325"/>
    </location>
</feature>
<dbReference type="RefSeq" id="WP_200338627.1">
    <property type="nucleotide sequence ID" value="NZ_NRRL01000001.1"/>
</dbReference>
<accession>A0ABS1DA03</accession>
<evidence type="ECO:0000256" key="2">
    <source>
        <dbReference type="SAM" id="MobiDB-lite"/>
    </source>
</evidence>
<dbReference type="InterPro" id="IPR050710">
    <property type="entry name" value="Band7/mec-2_domain"/>
</dbReference>
<gene>
    <name evidence="4" type="ORF">CKO28_00790</name>
</gene>
<evidence type="ECO:0000313" key="4">
    <source>
        <dbReference type="EMBL" id="MBK1666578.1"/>
    </source>
</evidence>
<comment type="subcellular location">
    <subcellularLocation>
        <location evidence="1">Membrane</location>
        <topology evidence="1">Single-pass membrane protein</topology>
    </subcellularLocation>
</comment>
<protein>
    <recommendedName>
        <fullName evidence="3">Band 7 domain-containing protein</fullName>
    </recommendedName>
</protein>
<dbReference type="Gene3D" id="3.30.479.30">
    <property type="entry name" value="Band 7 domain"/>
    <property type="match status" value="1"/>
</dbReference>
<feature type="compositionally biased region" description="Polar residues" evidence="2">
    <location>
        <begin position="306"/>
        <end position="325"/>
    </location>
</feature>
<dbReference type="PANTHER" id="PTHR43327">
    <property type="entry name" value="STOMATIN-LIKE PROTEIN 2, MITOCHONDRIAL"/>
    <property type="match status" value="1"/>
</dbReference>
<proteinExistence type="predicted"/>
<dbReference type="InterPro" id="IPR001107">
    <property type="entry name" value="Band_7"/>
</dbReference>
<dbReference type="Proteomes" id="UP001296873">
    <property type="component" value="Unassembled WGS sequence"/>
</dbReference>
<sequence length="325" mass="36064">MSPTLILLIAAAVLLMAWLPSCFFVVQQKTAAVVEVFGRFYKVKHPGLRLKFPYPIAKVSGRLSTRVLEKRVEIKTKAKDNAFVTLPVAIQYCAKEDNVRNAWYELSDPEAQLESYVLPSIRSRVNAMDLEELFTDKDSIEQEVMARLTERLDGFGWTIVQVLIDEPRPSEDVVTAYNRVIAAEREKEAAVREGEAHKIREIADAEAAAESKRLQGAGVAQQRAEIAKGMKEAMEEMRQAVPTISDESLVAMTMITNQFETVRDAAQGPNNTILLPYSADSAVDDMRRMVTGMTALGADVKRETPANDSQGPWTKAQATSEQAAE</sequence>
<comment type="caution">
    <text evidence="4">The sequence shown here is derived from an EMBL/GenBank/DDBJ whole genome shotgun (WGS) entry which is preliminary data.</text>
</comment>
<dbReference type="SUPFAM" id="SSF117892">
    <property type="entry name" value="Band 7/SPFH domain"/>
    <property type="match status" value="1"/>
</dbReference>
<dbReference type="SMART" id="SM00244">
    <property type="entry name" value="PHB"/>
    <property type="match status" value="1"/>
</dbReference>
<keyword evidence="5" id="KW-1185">Reference proteome</keyword>
<dbReference type="PANTHER" id="PTHR43327:SF31">
    <property type="entry name" value="HYPERSENSITIVE-INDUCED RESPONSE PROTEIN 2"/>
    <property type="match status" value="1"/>
</dbReference>
<name>A0ABS1DA03_9PROT</name>
<evidence type="ECO:0000313" key="5">
    <source>
        <dbReference type="Proteomes" id="UP001296873"/>
    </source>
</evidence>
<evidence type="ECO:0000256" key="1">
    <source>
        <dbReference type="ARBA" id="ARBA00004167"/>
    </source>
</evidence>